<reference evidence="1" key="2">
    <citation type="journal article" date="2015" name="Data Brief">
        <title>Shoot transcriptome of the giant reed, Arundo donax.</title>
        <authorList>
            <person name="Barrero R.A."/>
            <person name="Guerrero F.D."/>
            <person name="Moolhuijzen P."/>
            <person name="Goolsby J.A."/>
            <person name="Tidwell J."/>
            <person name="Bellgard S.E."/>
            <person name="Bellgard M.I."/>
        </authorList>
    </citation>
    <scope>NUCLEOTIDE SEQUENCE</scope>
    <source>
        <tissue evidence="1">Shoot tissue taken approximately 20 cm above the soil surface</tissue>
    </source>
</reference>
<dbReference type="EMBL" id="GBRH01265791">
    <property type="protein sequence ID" value="JAD32104.1"/>
    <property type="molecule type" value="Transcribed_RNA"/>
</dbReference>
<protein>
    <submittedName>
        <fullName evidence="1">Uncharacterized protein</fullName>
    </submittedName>
</protein>
<accession>A0A0A8YYB3</accession>
<proteinExistence type="predicted"/>
<name>A0A0A8YYB3_ARUDO</name>
<evidence type="ECO:0000313" key="1">
    <source>
        <dbReference type="EMBL" id="JAD32104.1"/>
    </source>
</evidence>
<dbReference type="AlphaFoldDB" id="A0A0A8YYB3"/>
<sequence>MTTWAEEERRVARLQQDHFRRDNRYYAFYSLRSTSFTMAH</sequence>
<reference evidence="1" key="1">
    <citation type="submission" date="2014-09" db="EMBL/GenBank/DDBJ databases">
        <authorList>
            <person name="Magalhaes I.L.F."/>
            <person name="Oliveira U."/>
            <person name="Santos F.R."/>
            <person name="Vidigal T.H.D.A."/>
            <person name="Brescovit A.D."/>
            <person name="Santos A.J."/>
        </authorList>
    </citation>
    <scope>NUCLEOTIDE SEQUENCE</scope>
    <source>
        <tissue evidence="1">Shoot tissue taken approximately 20 cm above the soil surface</tissue>
    </source>
</reference>
<organism evidence="1">
    <name type="scientific">Arundo donax</name>
    <name type="common">Giant reed</name>
    <name type="synonym">Donax arundinaceus</name>
    <dbReference type="NCBI Taxonomy" id="35708"/>
    <lineage>
        <taxon>Eukaryota</taxon>
        <taxon>Viridiplantae</taxon>
        <taxon>Streptophyta</taxon>
        <taxon>Embryophyta</taxon>
        <taxon>Tracheophyta</taxon>
        <taxon>Spermatophyta</taxon>
        <taxon>Magnoliopsida</taxon>
        <taxon>Liliopsida</taxon>
        <taxon>Poales</taxon>
        <taxon>Poaceae</taxon>
        <taxon>PACMAD clade</taxon>
        <taxon>Arundinoideae</taxon>
        <taxon>Arundineae</taxon>
        <taxon>Arundo</taxon>
    </lineage>
</organism>